<dbReference type="EMBL" id="UINC01188691">
    <property type="protein sequence ID" value="SVE02033.1"/>
    <property type="molecule type" value="Genomic_DNA"/>
</dbReference>
<evidence type="ECO:0000313" key="1">
    <source>
        <dbReference type="EMBL" id="SVE02033.1"/>
    </source>
</evidence>
<accession>A0A383A332</accession>
<dbReference type="SUPFAM" id="SSF74853">
    <property type="entry name" value="Lamin A/C globular tail domain"/>
    <property type="match status" value="1"/>
</dbReference>
<dbReference type="InterPro" id="IPR036415">
    <property type="entry name" value="Lamin_tail_dom_sf"/>
</dbReference>
<protein>
    <submittedName>
        <fullName evidence="1">Uncharacterized protein</fullName>
    </submittedName>
</protein>
<sequence>MNLDTLQTNMEFFVDYLYTAAEEDIYRTLDYGFTLDDFVNSYGYDFQNAHVKQGIMEFFSHRETSLDNQINFEDGSTVIYEAGIENNIMVVGDTVNMAASLFGSPSNFHMFYAKEGATGWNSEPVIFSPDTLSDLIEDHDRWTADIAPDSAGHYYWYLFATSEGVSERYPVYDFMSFEVIDQVAAQPVVINELLAINETTNMDEAGEYDDWIELWNYSDVHVDLSGHYLTDINDNLEKWQFPDTGVVIDPGEF</sequence>
<dbReference type="AlphaFoldDB" id="A0A383A332"/>
<feature type="non-terminal residue" evidence="1">
    <location>
        <position position="253"/>
    </location>
</feature>
<name>A0A383A332_9ZZZZ</name>
<organism evidence="1">
    <name type="scientific">marine metagenome</name>
    <dbReference type="NCBI Taxonomy" id="408172"/>
    <lineage>
        <taxon>unclassified sequences</taxon>
        <taxon>metagenomes</taxon>
        <taxon>ecological metagenomes</taxon>
    </lineage>
</organism>
<gene>
    <name evidence="1" type="ORF">METZ01_LOCUS454887</name>
</gene>
<reference evidence="1" key="1">
    <citation type="submission" date="2018-05" db="EMBL/GenBank/DDBJ databases">
        <authorList>
            <person name="Lanie J.A."/>
            <person name="Ng W.-L."/>
            <person name="Kazmierczak K.M."/>
            <person name="Andrzejewski T.M."/>
            <person name="Davidsen T.M."/>
            <person name="Wayne K.J."/>
            <person name="Tettelin H."/>
            <person name="Glass J.I."/>
            <person name="Rusch D."/>
            <person name="Podicherti R."/>
            <person name="Tsui H.-C.T."/>
            <person name="Winkler M.E."/>
        </authorList>
    </citation>
    <scope>NUCLEOTIDE SEQUENCE</scope>
</reference>
<proteinExistence type="predicted"/>